<dbReference type="EMBL" id="DWVZ01000009">
    <property type="protein sequence ID" value="HJC62128.1"/>
    <property type="molecule type" value="Genomic_DNA"/>
</dbReference>
<reference evidence="3" key="2">
    <citation type="submission" date="2021-04" db="EMBL/GenBank/DDBJ databases">
        <authorList>
            <person name="Gilroy R."/>
        </authorList>
    </citation>
    <scope>NUCLEOTIDE SEQUENCE</scope>
    <source>
        <strain evidence="3">ChiBcec2-3848</strain>
    </source>
</reference>
<comment type="caution">
    <text evidence="3">The sequence shown here is derived from an EMBL/GenBank/DDBJ whole genome shotgun (WGS) entry which is preliminary data.</text>
</comment>
<reference evidence="3" key="1">
    <citation type="journal article" date="2021" name="PeerJ">
        <title>Extensive microbial diversity within the chicken gut microbiome revealed by metagenomics and culture.</title>
        <authorList>
            <person name="Gilroy R."/>
            <person name="Ravi A."/>
            <person name="Getino M."/>
            <person name="Pursley I."/>
            <person name="Horton D.L."/>
            <person name="Alikhan N.F."/>
            <person name="Baker D."/>
            <person name="Gharbi K."/>
            <person name="Hall N."/>
            <person name="Watson M."/>
            <person name="Adriaenssens E.M."/>
            <person name="Foster-Nyarko E."/>
            <person name="Jarju S."/>
            <person name="Secka A."/>
            <person name="Antonio M."/>
            <person name="Oren A."/>
            <person name="Chaudhuri R.R."/>
            <person name="La Ragione R."/>
            <person name="Hildebrand F."/>
            <person name="Pallen M.J."/>
        </authorList>
    </citation>
    <scope>NUCLEOTIDE SEQUENCE</scope>
    <source>
        <strain evidence="3">ChiBcec2-3848</strain>
    </source>
</reference>
<dbReference type="AlphaFoldDB" id="A0A9D2TB10"/>
<proteinExistence type="predicted"/>
<feature type="compositionally biased region" description="Basic and acidic residues" evidence="1">
    <location>
        <begin position="83"/>
        <end position="101"/>
    </location>
</feature>
<keyword evidence="2" id="KW-0472">Membrane</keyword>
<dbReference type="Proteomes" id="UP000823886">
    <property type="component" value="Unassembled WGS sequence"/>
</dbReference>
<feature type="region of interest" description="Disordered" evidence="1">
    <location>
        <begin position="83"/>
        <end position="107"/>
    </location>
</feature>
<organism evidence="3 4">
    <name type="scientific">Candidatus Blautia merdavium</name>
    <dbReference type="NCBI Taxonomy" id="2838494"/>
    <lineage>
        <taxon>Bacteria</taxon>
        <taxon>Bacillati</taxon>
        <taxon>Bacillota</taxon>
        <taxon>Clostridia</taxon>
        <taxon>Lachnospirales</taxon>
        <taxon>Lachnospiraceae</taxon>
        <taxon>Blautia</taxon>
    </lineage>
</organism>
<name>A0A9D2TB10_9FIRM</name>
<evidence type="ECO:0000256" key="1">
    <source>
        <dbReference type="SAM" id="MobiDB-lite"/>
    </source>
</evidence>
<feature type="transmembrane region" description="Helical" evidence="2">
    <location>
        <begin position="27"/>
        <end position="46"/>
    </location>
</feature>
<keyword evidence="2" id="KW-0812">Transmembrane</keyword>
<evidence type="ECO:0000313" key="3">
    <source>
        <dbReference type="EMBL" id="HJC62128.1"/>
    </source>
</evidence>
<keyword evidence="2" id="KW-1133">Transmembrane helix</keyword>
<feature type="transmembrane region" description="Helical" evidence="2">
    <location>
        <begin position="52"/>
        <end position="73"/>
    </location>
</feature>
<gene>
    <name evidence="3" type="ORF">H9753_00725</name>
</gene>
<accession>A0A9D2TB10</accession>
<evidence type="ECO:0000313" key="4">
    <source>
        <dbReference type="Proteomes" id="UP000823886"/>
    </source>
</evidence>
<sequence length="107" mass="12492">MKKEPERLEMDLQKIFLTPPNTMKEKVTLILMMVVVFVMFFGPVVFTEISPVKGVLLSALPALSISWGYMVLLRSLFRKREFSKDPEPGKKKGEKRNECQYHCKKRK</sequence>
<evidence type="ECO:0000256" key="2">
    <source>
        <dbReference type="SAM" id="Phobius"/>
    </source>
</evidence>
<protein>
    <submittedName>
        <fullName evidence="3">Uncharacterized protein</fullName>
    </submittedName>
</protein>